<keyword evidence="3" id="KW-1185">Reference proteome</keyword>
<sequence>MSRTADDPCTPHLASHLVLPNAAALEADFARYLTTANINIELHGPYAFALPIFSRVPSHPRAARDLRNIEAVSLKAADQAIEYRKMSGVSGSGCGELDAFEDLHRVVRTLLWPLLRSRESAGLDVESWGWAVWGASGGFFGPNRQWVEQRRATLKEMLENPQDIRAGFRVRGMVLLEKMIQHQDSVRTWHLVSVLCSLLRRLGREVKVGGVDWTSVAAAVRLPGCEEEEEEELEIRGRKRERGEERGGPWAPLEAFKFGGE</sequence>
<organism evidence="2 3">
    <name type="scientific">Lophium mytilinum</name>
    <dbReference type="NCBI Taxonomy" id="390894"/>
    <lineage>
        <taxon>Eukaryota</taxon>
        <taxon>Fungi</taxon>
        <taxon>Dikarya</taxon>
        <taxon>Ascomycota</taxon>
        <taxon>Pezizomycotina</taxon>
        <taxon>Dothideomycetes</taxon>
        <taxon>Pleosporomycetidae</taxon>
        <taxon>Mytilinidiales</taxon>
        <taxon>Mytilinidiaceae</taxon>
        <taxon>Lophium</taxon>
    </lineage>
</organism>
<protein>
    <submittedName>
        <fullName evidence="2">Uncharacterized protein</fullName>
    </submittedName>
</protein>
<dbReference type="Proteomes" id="UP000799750">
    <property type="component" value="Unassembled WGS sequence"/>
</dbReference>
<dbReference type="OrthoDB" id="10417122at2759"/>
<accession>A0A6A6QN83</accession>
<name>A0A6A6QN83_9PEZI</name>
<evidence type="ECO:0000313" key="3">
    <source>
        <dbReference type="Proteomes" id="UP000799750"/>
    </source>
</evidence>
<reference evidence="2" key="1">
    <citation type="journal article" date="2020" name="Stud. Mycol.">
        <title>101 Dothideomycetes genomes: a test case for predicting lifestyles and emergence of pathogens.</title>
        <authorList>
            <person name="Haridas S."/>
            <person name="Albert R."/>
            <person name="Binder M."/>
            <person name="Bloem J."/>
            <person name="Labutti K."/>
            <person name="Salamov A."/>
            <person name="Andreopoulos B."/>
            <person name="Baker S."/>
            <person name="Barry K."/>
            <person name="Bills G."/>
            <person name="Bluhm B."/>
            <person name="Cannon C."/>
            <person name="Castanera R."/>
            <person name="Culley D."/>
            <person name="Daum C."/>
            <person name="Ezra D."/>
            <person name="Gonzalez J."/>
            <person name="Henrissat B."/>
            <person name="Kuo A."/>
            <person name="Liang C."/>
            <person name="Lipzen A."/>
            <person name="Lutzoni F."/>
            <person name="Magnuson J."/>
            <person name="Mondo S."/>
            <person name="Nolan M."/>
            <person name="Ohm R."/>
            <person name="Pangilinan J."/>
            <person name="Park H.-J."/>
            <person name="Ramirez L."/>
            <person name="Alfaro M."/>
            <person name="Sun H."/>
            <person name="Tritt A."/>
            <person name="Yoshinaga Y."/>
            <person name="Zwiers L.-H."/>
            <person name="Turgeon B."/>
            <person name="Goodwin S."/>
            <person name="Spatafora J."/>
            <person name="Crous P."/>
            <person name="Grigoriev I."/>
        </authorList>
    </citation>
    <scope>NUCLEOTIDE SEQUENCE</scope>
    <source>
        <strain evidence="2">CBS 269.34</strain>
    </source>
</reference>
<proteinExistence type="predicted"/>
<evidence type="ECO:0000313" key="2">
    <source>
        <dbReference type="EMBL" id="KAF2493556.1"/>
    </source>
</evidence>
<gene>
    <name evidence="2" type="ORF">BU16DRAFT_563706</name>
</gene>
<dbReference type="AlphaFoldDB" id="A0A6A6QN83"/>
<feature type="region of interest" description="Disordered" evidence="1">
    <location>
        <begin position="231"/>
        <end position="251"/>
    </location>
</feature>
<dbReference type="EMBL" id="MU004192">
    <property type="protein sequence ID" value="KAF2493556.1"/>
    <property type="molecule type" value="Genomic_DNA"/>
</dbReference>
<evidence type="ECO:0000256" key="1">
    <source>
        <dbReference type="SAM" id="MobiDB-lite"/>
    </source>
</evidence>